<dbReference type="Pfam" id="PF09350">
    <property type="entry name" value="DJC28_CD"/>
    <property type="match status" value="1"/>
</dbReference>
<gene>
    <name evidence="3" type="ORF">J2853_001851</name>
</gene>
<dbReference type="InterPro" id="IPR018961">
    <property type="entry name" value="DnaJ_homolog_subfam-C_membr-28"/>
</dbReference>
<evidence type="ECO:0000259" key="2">
    <source>
        <dbReference type="Pfam" id="PF09350"/>
    </source>
</evidence>
<feature type="domain" description="DnaJ homologue subfamily C member 28 conserved" evidence="2">
    <location>
        <begin position="14"/>
        <end position="80"/>
    </location>
</feature>
<feature type="region of interest" description="Disordered" evidence="1">
    <location>
        <begin position="22"/>
        <end position="45"/>
    </location>
</feature>
<reference evidence="3 4" key="1">
    <citation type="submission" date="2023-07" db="EMBL/GenBank/DDBJ databases">
        <title>Sequencing the genomes of 1000 actinobacteria strains.</title>
        <authorList>
            <person name="Klenk H.-P."/>
        </authorList>
    </citation>
    <scope>NUCLEOTIDE SEQUENCE [LARGE SCALE GENOMIC DNA]</scope>
    <source>
        <strain evidence="3 4">DSM 46740</strain>
    </source>
</reference>
<organism evidence="3 4">
    <name type="scientific">Streptosporangium lutulentum</name>
    <dbReference type="NCBI Taxonomy" id="1461250"/>
    <lineage>
        <taxon>Bacteria</taxon>
        <taxon>Bacillati</taxon>
        <taxon>Actinomycetota</taxon>
        <taxon>Actinomycetes</taxon>
        <taxon>Streptosporangiales</taxon>
        <taxon>Streptosporangiaceae</taxon>
        <taxon>Streptosporangium</taxon>
    </lineage>
</organism>
<dbReference type="Proteomes" id="UP001225356">
    <property type="component" value="Unassembled WGS sequence"/>
</dbReference>
<protein>
    <recommendedName>
        <fullName evidence="2">DnaJ homologue subfamily C member 28 conserved domain-containing protein</fullName>
    </recommendedName>
</protein>
<evidence type="ECO:0000313" key="4">
    <source>
        <dbReference type="Proteomes" id="UP001225356"/>
    </source>
</evidence>
<feature type="region of interest" description="Disordered" evidence="1">
    <location>
        <begin position="129"/>
        <end position="157"/>
    </location>
</feature>
<evidence type="ECO:0000256" key="1">
    <source>
        <dbReference type="SAM" id="MobiDB-lite"/>
    </source>
</evidence>
<proteinExistence type="predicted"/>
<evidence type="ECO:0000313" key="3">
    <source>
        <dbReference type="EMBL" id="MDP9842640.1"/>
    </source>
</evidence>
<sequence>MTERKPPGVSFETWVDRQIREATERGEFDNLPGAGKPLPAGGGPDDEMWWIRQKMQAENLSFPLPGTLALRKKAEEARAAAVGARTEAEARRIIEDINDEIRASYGKTLSGPPLTQPLFDVEEVAGDWRARHPVEEKPAPEPPTRGKGSFFQRLRRG</sequence>
<comment type="caution">
    <text evidence="3">The sequence shown here is derived from an EMBL/GenBank/DDBJ whole genome shotgun (WGS) entry which is preliminary data.</text>
</comment>
<dbReference type="EMBL" id="JAUSQU010000001">
    <property type="protein sequence ID" value="MDP9842640.1"/>
    <property type="molecule type" value="Genomic_DNA"/>
</dbReference>
<name>A0ABT9Q7A6_9ACTN</name>
<feature type="compositionally biased region" description="Basic and acidic residues" evidence="1">
    <location>
        <begin position="129"/>
        <end position="139"/>
    </location>
</feature>
<dbReference type="RefSeq" id="WP_307556532.1">
    <property type="nucleotide sequence ID" value="NZ_JAUSQU010000001.1"/>
</dbReference>
<keyword evidence="4" id="KW-1185">Reference proteome</keyword>
<accession>A0ABT9Q7A6</accession>